<gene>
    <name evidence="2" type="ORF">GOQ30_11110</name>
</gene>
<protein>
    <submittedName>
        <fullName evidence="2">DinB family protein</fullName>
    </submittedName>
</protein>
<dbReference type="AlphaFoldDB" id="A0A6I4IJC0"/>
<keyword evidence="3" id="KW-1185">Reference proteome</keyword>
<evidence type="ECO:0000313" key="3">
    <source>
        <dbReference type="Proteomes" id="UP000431264"/>
    </source>
</evidence>
<dbReference type="RefSeq" id="WP_140998088.1">
    <property type="nucleotide sequence ID" value="NZ_VDCZ01000008.1"/>
</dbReference>
<sequence>MDTLFRITKNIRKQFLYFMDHYTLEQLNTIPQGFSNNIIWNIGHCIATQQSLIYKLSGLPMQVSDAFIDTYRNGTIPTGKTTQEEVDYIKSILFTTVEQTQEDFSKNIFVTFHEYTTKSTGFTMENANQAAEFNNFHEGIHLGIILQIRKFL</sequence>
<dbReference type="EMBL" id="WQLW01000008">
    <property type="protein sequence ID" value="MVO09708.1"/>
    <property type="molecule type" value="Genomic_DNA"/>
</dbReference>
<dbReference type="InterPro" id="IPR034660">
    <property type="entry name" value="DinB/YfiT-like"/>
</dbReference>
<organism evidence="2 3">
    <name type="scientific">Flavobacterium profundi</name>
    <dbReference type="NCBI Taxonomy" id="1774945"/>
    <lineage>
        <taxon>Bacteria</taxon>
        <taxon>Pseudomonadati</taxon>
        <taxon>Bacteroidota</taxon>
        <taxon>Flavobacteriia</taxon>
        <taxon>Flavobacteriales</taxon>
        <taxon>Flavobacteriaceae</taxon>
        <taxon>Flavobacterium</taxon>
    </lineage>
</organism>
<name>A0A6I4IJC0_9FLAO</name>
<accession>A0A6I4IJC0</accession>
<dbReference type="Proteomes" id="UP000431264">
    <property type="component" value="Unassembled WGS sequence"/>
</dbReference>
<proteinExistence type="predicted"/>
<dbReference type="OrthoDB" id="4295522at2"/>
<evidence type="ECO:0000313" key="2">
    <source>
        <dbReference type="EMBL" id="MVO09708.1"/>
    </source>
</evidence>
<evidence type="ECO:0000259" key="1">
    <source>
        <dbReference type="Pfam" id="PF12867"/>
    </source>
</evidence>
<dbReference type="Gene3D" id="1.20.120.450">
    <property type="entry name" value="dinb family like domain"/>
    <property type="match status" value="1"/>
</dbReference>
<dbReference type="Pfam" id="PF12867">
    <property type="entry name" value="DinB_2"/>
    <property type="match status" value="1"/>
</dbReference>
<feature type="domain" description="DinB-like" evidence="1">
    <location>
        <begin position="12"/>
        <end position="145"/>
    </location>
</feature>
<comment type="caution">
    <text evidence="2">The sequence shown here is derived from an EMBL/GenBank/DDBJ whole genome shotgun (WGS) entry which is preliminary data.</text>
</comment>
<reference evidence="3" key="1">
    <citation type="submission" date="2019-05" db="EMBL/GenBank/DDBJ databases">
        <title>Flavobacterium profundi sp. nov., isolated from a deep-sea seamount.</title>
        <authorList>
            <person name="Zhang D.-C."/>
        </authorList>
    </citation>
    <scope>NUCLEOTIDE SEQUENCE [LARGE SCALE GENOMIC DNA]</scope>
    <source>
        <strain evidence="3">TP390</strain>
    </source>
</reference>
<dbReference type="SUPFAM" id="SSF109854">
    <property type="entry name" value="DinB/YfiT-like putative metalloenzymes"/>
    <property type="match status" value="1"/>
</dbReference>
<dbReference type="InterPro" id="IPR024775">
    <property type="entry name" value="DinB-like"/>
</dbReference>